<dbReference type="AlphaFoldDB" id="A0A8H9I725"/>
<evidence type="ECO:0000313" key="4">
    <source>
        <dbReference type="Proteomes" id="UP000623776"/>
    </source>
</evidence>
<name>A0A8H9I725_9GAMM</name>
<dbReference type="EMBL" id="BMXN01000044">
    <property type="protein sequence ID" value="GGW42251.1"/>
    <property type="molecule type" value="Genomic_DNA"/>
</dbReference>
<dbReference type="PANTHER" id="PTHR46268">
    <property type="entry name" value="STRESS RESPONSE PROTEIN NHAX"/>
    <property type="match status" value="1"/>
</dbReference>
<dbReference type="InterPro" id="IPR014729">
    <property type="entry name" value="Rossmann-like_a/b/a_fold"/>
</dbReference>
<evidence type="ECO:0000256" key="1">
    <source>
        <dbReference type="ARBA" id="ARBA00008791"/>
    </source>
</evidence>
<dbReference type="PANTHER" id="PTHR46268:SF6">
    <property type="entry name" value="UNIVERSAL STRESS PROTEIN UP12"/>
    <property type="match status" value="1"/>
</dbReference>
<dbReference type="InterPro" id="IPR006015">
    <property type="entry name" value="Universal_stress_UspA"/>
</dbReference>
<protein>
    <submittedName>
        <fullName evidence="3">Universal stress protein YxiE</fullName>
    </submittedName>
</protein>
<accession>A0A8H9I725</accession>
<dbReference type="RefSeq" id="WP_096921918.1">
    <property type="nucleotide sequence ID" value="NZ_BMXN01000044.1"/>
</dbReference>
<dbReference type="Pfam" id="PF00582">
    <property type="entry name" value="Usp"/>
    <property type="match status" value="1"/>
</dbReference>
<comment type="similarity">
    <text evidence="1">Belongs to the universal stress protein A family.</text>
</comment>
<organism evidence="3 4">
    <name type="scientific">Vreelandella hamiltonii</name>
    <dbReference type="NCBI Taxonomy" id="502829"/>
    <lineage>
        <taxon>Bacteria</taxon>
        <taxon>Pseudomonadati</taxon>
        <taxon>Pseudomonadota</taxon>
        <taxon>Gammaproteobacteria</taxon>
        <taxon>Oceanospirillales</taxon>
        <taxon>Halomonadaceae</taxon>
        <taxon>Vreelandella</taxon>
    </lineage>
</organism>
<dbReference type="InterPro" id="IPR006016">
    <property type="entry name" value="UspA"/>
</dbReference>
<dbReference type="CDD" id="cd00293">
    <property type="entry name" value="USP-like"/>
    <property type="match status" value="1"/>
</dbReference>
<gene>
    <name evidence="3" type="primary">yxiE</name>
    <name evidence="3" type="ORF">GCM10007157_35660</name>
</gene>
<feature type="domain" description="UspA" evidence="2">
    <location>
        <begin position="1"/>
        <end position="145"/>
    </location>
</feature>
<reference evidence="4" key="1">
    <citation type="journal article" date="2019" name="Int. J. Syst. Evol. Microbiol.">
        <title>The Global Catalogue of Microorganisms (GCM) 10K type strain sequencing project: providing services to taxonomists for standard genome sequencing and annotation.</title>
        <authorList>
            <consortium name="The Broad Institute Genomics Platform"/>
            <consortium name="The Broad Institute Genome Sequencing Center for Infectious Disease"/>
            <person name="Wu L."/>
            <person name="Ma J."/>
        </authorList>
    </citation>
    <scope>NUCLEOTIDE SEQUENCE [LARGE SCALE GENOMIC DNA]</scope>
    <source>
        <strain evidence="4">KCTC 22154</strain>
    </source>
</reference>
<dbReference type="Gene3D" id="3.40.50.620">
    <property type="entry name" value="HUPs"/>
    <property type="match status" value="1"/>
</dbReference>
<comment type="caution">
    <text evidence="3">The sequence shown here is derived from an EMBL/GenBank/DDBJ whole genome shotgun (WGS) entry which is preliminary data.</text>
</comment>
<keyword evidence="4" id="KW-1185">Reference proteome</keyword>
<sequence>MYTKILVPIDGSAHSQHALSVACKLSEQNSTKVYVLHIPEVVSNTSKLIWGVGALASDATSEHLASAGEALLEEAETFAKAKGIRNIETMIEQGRPVDIILEVSRREGVDVIVMGSRGLSDLGGMVAGSVSHKVGHLAQCGVITVS</sequence>
<dbReference type="SUPFAM" id="SSF52402">
    <property type="entry name" value="Adenine nucleotide alpha hydrolases-like"/>
    <property type="match status" value="1"/>
</dbReference>
<evidence type="ECO:0000313" key="3">
    <source>
        <dbReference type="EMBL" id="GGW42251.1"/>
    </source>
</evidence>
<dbReference type="Proteomes" id="UP000623776">
    <property type="component" value="Unassembled WGS sequence"/>
</dbReference>
<proteinExistence type="inferred from homology"/>
<dbReference type="PROSITE" id="PS51257">
    <property type="entry name" value="PROKAR_LIPOPROTEIN"/>
    <property type="match status" value="1"/>
</dbReference>
<evidence type="ECO:0000259" key="2">
    <source>
        <dbReference type="Pfam" id="PF00582"/>
    </source>
</evidence>
<dbReference type="PRINTS" id="PR01438">
    <property type="entry name" value="UNVRSLSTRESS"/>
</dbReference>